<dbReference type="AlphaFoldDB" id="A0A366JE37"/>
<comment type="caution">
    <text evidence="1">The sequence shown here is derived from an EMBL/GenBank/DDBJ whole genome shotgun (WGS) entry which is preliminary data.</text>
</comment>
<accession>A0A366JE37</accession>
<protein>
    <recommendedName>
        <fullName evidence="3">Transposase-like protein DUF772</fullName>
    </recommendedName>
</protein>
<keyword evidence="2" id="KW-1185">Reference proteome</keyword>
<evidence type="ECO:0008006" key="3">
    <source>
        <dbReference type="Google" id="ProtNLM"/>
    </source>
</evidence>
<evidence type="ECO:0000313" key="1">
    <source>
        <dbReference type="EMBL" id="RBP84700.1"/>
    </source>
</evidence>
<proteinExistence type="predicted"/>
<organism evidence="1 2">
    <name type="scientific">Marinomonas rhizomae</name>
    <dbReference type="NCBI Taxonomy" id="491948"/>
    <lineage>
        <taxon>Bacteria</taxon>
        <taxon>Pseudomonadati</taxon>
        <taxon>Pseudomonadota</taxon>
        <taxon>Gammaproteobacteria</taxon>
        <taxon>Oceanospirillales</taxon>
        <taxon>Oceanospirillaceae</taxon>
        <taxon>Marinomonas</taxon>
    </lineage>
</organism>
<dbReference type="EMBL" id="QNSE01000003">
    <property type="protein sequence ID" value="RBP84700.1"/>
    <property type="molecule type" value="Genomic_DNA"/>
</dbReference>
<reference evidence="1 2" key="1">
    <citation type="submission" date="2018-06" db="EMBL/GenBank/DDBJ databases">
        <title>Genomic Encyclopedia of Type Strains, Phase III (KMG-III): the genomes of soil and plant-associated and newly described type strains.</title>
        <authorList>
            <person name="Whitman W."/>
        </authorList>
    </citation>
    <scope>NUCLEOTIDE SEQUENCE [LARGE SCALE GENOMIC DNA]</scope>
    <source>
        <strain evidence="1 2">CECT 7377</strain>
    </source>
</reference>
<gene>
    <name evidence="1" type="ORF">DFP80_103173</name>
</gene>
<sequence>MEDALCEIASMHLFAGLSLDSLIPNHATICMFKNKSFTS</sequence>
<name>A0A366JE37_9GAMM</name>
<dbReference type="Proteomes" id="UP000252792">
    <property type="component" value="Unassembled WGS sequence"/>
</dbReference>
<evidence type="ECO:0000313" key="2">
    <source>
        <dbReference type="Proteomes" id="UP000252792"/>
    </source>
</evidence>